<accession>A0A383BJW7</accession>
<feature type="non-terminal residue" evidence="3">
    <location>
        <position position="114"/>
    </location>
</feature>
<evidence type="ECO:0000256" key="1">
    <source>
        <dbReference type="SAM" id="MobiDB-lite"/>
    </source>
</evidence>
<proteinExistence type="predicted"/>
<feature type="compositionally biased region" description="Polar residues" evidence="1">
    <location>
        <begin position="91"/>
        <end position="100"/>
    </location>
</feature>
<reference evidence="3" key="1">
    <citation type="submission" date="2018-05" db="EMBL/GenBank/DDBJ databases">
        <authorList>
            <person name="Lanie J.A."/>
            <person name="Ng W.-L."/>
            <person name="Kazmierczak K.M."/>
            <person name="Andrzejewski T.M."/>
            <person name="Davidsen T.M."/>
            <person name="Wayne K.J."/>
            <person name="Tettelin H."/>
            <person name="Glass J.I."/>
            <person name="Rusch D."/>
            <person name="Podicherti R."/>
            <person name="Tsui H.-C.T."/>
            <person name="Winkler M.E."/>
        </authorList>
    </citation>
    <scope>NUCLEOTIDE SEQUENCE</scope>
</reference>
<evidence type="ECO:0000313" key="3">
    <source>
        <dbReference type="EMBL" id="SVE20486.1"/>
    </source>
</evidence>
<gene>
    <name evidence="3" type="ORF">METZ01_LOCUS473340</name>
</gene>
<organism evidence="3">
    <name type="scientific">marine metagenome</name>
    <dbReference type="NCBI Taxonomy" id="408172"/>
    <lineage>
        <taxon>unclassified sequences</taxon>
        <taxon>metagenomes</taxon>
        <taxon>ecological metagenomes</taxon>
    </lineage>
</organism>
<sequence>MMPIPVVGFICSLRIATLSTMVTIGYIPVIGTSIDAWPPRLSAKTNRAILAHVPVWLESHKGQYNRNCRNAHSLHSCSTFRARLSLVSLAKQPQSPQRPSAPNVRPNHVDLSVP</sequence>
<keyword evidence="2" id="KW-0472">Membrane</keyword>
<keyword evidence="2" id="KW-1133">Transmembrane helix</keyword>
<name>A0A383BJW7_9ZZZZ</name>
<keyword evidence="2" id="KW-0812">Transmembrane</keyword>
<evidence type="ECO:0000256" key="2">
    <source>
        <dbReference type="SAM" id="Phobius"/>
    </source>
</evidence>
<protein>
    <submittedName>
        <fullName evidence="3">Uncharacterized protein</fullName>
    </submittedName>
</protein>
<feature type="transmembrane region" description="Helical" evidence="2">
    <location>
        <begin position="6"/>
        <end position="30"/>
    </location>
</feature>
<feature type="region of interest" description="Disordered" evidence="1">
    <location>
        <begin position="91"/>
        <end position="114"/>
    </location>
</feature>
<dbReference type="EMBL" id="UINC01201238">
    <property type="protein sequence ID" value="SVE20486.1"/>
    <property type="molecule type" value="Genomic_DNA"/>
</dbReference>
<dbReference type="AlphaFoldDB" id="A0A383BJW7"/>